<keyword evidence="2" id="KW-1185">Reference proteome</keyword>
<protein>
    <submittedName>
        <fullName evidence="1">CLUMA_CG015958, isoform A</fullName>
    </submittedName>
</protein>
<name>A0A1J1IR03_9DIPT</name>
<accession>A0A1J1IR03</accession>
<reference evidence="1 2" key="1">
    <citation type="submission" date="2015-04" db="EMBL/GenBank/DDBJ databases">
        <authorList>
            <person name="Syromyatnikov M.Y."/>
            <person name="Popov V.N."/>
        </authorList>
    </citation>
    <scope>NUCLEOTIDE SEQUENCE [LARGE SCALE GENOMIC DNA]</scope>
</reference>
<proteinExistence type="predicted"/>
<dbReference type="EMBL" id="CVRI01000058">
    <property type="protein sequence ID" value="CRL02576.1"/>
    <property type="molecule type" value="Genomic_DNA"/>
</dbReference>
<dbReference type="Proteomes" id="UP000183832">
    <property type="component" value="Unassembled WGS sequence"/>
</dbReference>
<gene>
    <name evidence="1" type="ORF">CLUMA_CG015958</name>
</gene>
<evidence type="ECO:0000313" key="2">
    <source>
        <dbReference type="Proteomes" id="UP000183832"/>
    </source>
</evidence>
<dbReference type="AlphaFoldDB" id="A0A1J1IR03"/>
<organism evidence="1 2">
    <name type="scientific">Clunio marinus</name>
    <dbReference type="NCBI Taxonomy" id="568069"/>
    <lineage>
        <taxon>Eukaryota</taxon>
        <taxon>Metazoa</taxon>
        <taxon>Ecdysozoa</taxon>
        <taxon>Arthropoda</taxon>
        <taxon>Hexapoda</taxon>
        <taxon>Insecta</taxon>
        <taxon>Pterygota</taxon>
        <taxon>Neoptera</taxon>
        <taxon>Endopterygota</taxon>
        <taxon>Diptera</taxon>
        <taxon>Nematocera</taxon>
        <taxon>Chironomoidea</taxon>
        <taxon>Chironomidae</taxon>
        <taxon>Clunio</taxon>
    </lineage>
</organism>
<sequence length="93" mass="10566">MPQSSPIIFNDESSNLTRPFVRNDTTLTFHLQLFLLTSSSCKSAIKIVHLNFFMMLVNSSLNINRVLVHSRNSLRGKSGNHYQIGLKNRLSDC</sequence>
<evidence type="ECO:0000313" key="1">
    <source>
        <dbReference type="EMBL" id="CRL02576.1"/>
    </source>
</evidence>